<evidence type="ECO:0000313" key="2">
    <source>
        <dbReference type="EMBL" id="MCG7323066.1"/>
    </source>
</evidence>
<protein>
    <submittedName>
        <fullName evidence="2">Uncharacterized protein</fullName>
    </submittedName>
</protein>
<dbReference type="RefSeq" id="WP_239265578.1">
    <property type="nucleotide sequence ID" value="NZ_JAKRCV010000056.1"/>
</dbReference>
<feature type="compositionally biased region" description="Basic and acidic residues" evidence="1">
    <location>
        <begin position="156"/>
        <end position="165"/>
    </location>
</feature>
<name>A0ABS9Q5B3_9MICO</name>
<accession>A0ABS9Q5B3</accession>
<dbReference type="Proteomes" id="UP001521931">
    <property type="component" value="Unassembled WGS sequence"/>
</dbReference>
<dbReference type="Gene3D" id="2.130.10.10">
    <property type="entry name" value="YVTN repeat-like/Quinoprotein amine dehydrogenase"/>
    <property type="match status" value="1"/>
</dbReference>
<feature type="compositionally biased region" description="Basic residues" evidence="1">
    <location>
        <begin position="179"/>
        <end position="192"/>
    </location>
</feature>
<organism evidence="2 3">
    <name type="scientific">Arsenicicoccus bolidensis</name>
    <dbReference type="NCBI Taxonomy" id="229480"/>
    <lineage>
        <taxon>Bacteria</taxon>
        <taxon>Bacillati</taxon>
        <taxon>Actinomycetota</taxon>
        <taxon>Actinomycetes</taxon>
        <taxon>Micrococcales</taxon>
        <taxon>Intrasporangiaceae</taxon>
        <taxon>Arsenicicoccus</taxon>
    </lineage>
</organism>
<dbReference type="SUPFAM" id="SSF63829">
    <property type="entry name" value="Calcium-dependent phosphotriesterase"/>
    <property type="match status" value="1"/>
</dbReference>
<keyword evidence="3" id="KW-1185">Reference proteome</keyword>
<reference evidence="2 3" key="1">
    <citation type="submission" date="2022-02" db="EMBL/GenBank/DDBJ databases">
        <title>Uncovering new skin microbiome diversity through culturing and metagenomics.</title>
        <authorList>
            <person name="Conlan S."/>
            <person name="Deming C."/>
            <person name="Nisc Comparative Sequencing Program N."/>
            <person name="Segre J.A."/>
        </authorList>
    </citation>
    <scope>NUCLEOTIDE SEQUENCE [LARGE SCALE GENOMIC DNA]</scope>
    <source>
        <strain evidence="2 3">ACRQZ</strain>
    </source>
</reference>
<sequence>MQLSTPTRRITSTVAVAAAPAHALASAGRTDVARTSYLAATHSGGNAYLRLVDRATGAVTRTITSAPMHRDSPFGDATVAPDGTVWAVVGDSTFRARLVRITGGRTTTVLPYATDVALSPDGRRVAVNVVSPDADGDGQGTASVRVGPADLSSPPPDDRADDFPRRHGRQPQRRDRGTARRHVARQRPRRGLARLLRDNAVTVLPASGRTDLLRAPSAQAPSPVARYGDGAVLTVRDAYRAPDAPQGAEQLVGHDLVRVSATEPRGTTVGHVPHGPGWETGVASYLRRTHATVLDPQYAGLPYRGPGSVDRTYVAG</sequence>
<evidence type="ECO:0000256" key="1">
    <source>
        <dbReference type="SAM" id="MobiDB-lite"/>
    </source>
</evidence>
<dbReference type="InterPro" id="IPR015943">
    <property type="entry name" value="WD40/YVTN_repeat-like_dom_sf"/>
</dbReference>
<dbReference type="EMBL" id="JAKRCV010000056">
    <property type="protein sequence ID" value="MCG7323066.1"/>
    <property type="molecule type" value="Genomic_DNA"/>
</dbReference>
<proteinExistence type="predicted"/>
<evidence type="ECO:0000313" key="3">
    <source>
        <dbReference type="Proteomes" id="UP001521931"/>
    </source>
</evidence>
<gene>
    <name evidence="2" type="ORF">MHL29_14365</name>
</gene>
<feature type="region of interest" description="Disordered" evidence="1">
    <location>
        <begin position="129"/>
        <end position="192"/>
    </location>
</feature>
<comment type="caution">
    <text evidence="2">The sequence shown here is derived from an EMBL/GenBank/DDBJ whole genome shotgun (WGS) entry which is preliminary data.</text>
</comment>